<proteinExistence type="predicted"/>
<reference evidence="1 2" key="2">
    <citation type="journal article" date="2016" name="Genome Announc.">
        <title>Draft Genome Sequence of Zhouia amylolytica AD3, Isolated from Tidal Flat Sediment.</title>
        <authorList>
            <person name="Jia B."/>
            <person name="Jin H.M."/>
            <person name="Lee H.J."/>
            <person name="Jeon C.O."/>
        </authorList>
    </citation>
    <scope>NUCLEOTIDE SEQUENCE [LARGE SCALE GENOMIC DNA]</scope>
    <source>
        <strain evidence="1 2">AD3</strain>
    </source>
</reference>
<comment type="caution">
    <text evidence="1">The sequence shown here is derived from an EMBL/GenBank/DDBJ whole genome shotgun (WGS) entry which is preliminary data.</text>
</comment>
<gene>
    <name evidence="1" type="ORF">P278_03030</name>
</gene>
<evidence type="ECO:0000313" key="2">
    <source>
        <dbReference type="Proteomes" id="UP000018850"/>
    </source>
</evidence>
<sequence length="204" mass="24467">MTSIGEKDTLTIEFKDSTFTVFEYNDRDLPWRIATFDNKDFLVFDNRIMAIKQNNIDNYVGLLISEKDYDIRLEKRKPKWDKELIFGTWVEEKYFNTDPINILPPPPPPNTEENDFEFPPYYVITKDTIYSNFYYKKSKSKIDISNLGEFISLNLNSKFDDKETNWRIKSLNDSIMILDRTITYPHDNSYHSERERDLKLIKKR</sequence>
<keyword evidence="2" id="KW-1185">Reference proteome</keyword>
<reference evidence="2" key="1">
    <citation type="submission" date="2013-11" db="EMBL/GenBank/DDBJ databases">
        <title>Draft genome sequence from a member of Zhouia, isolated tidal flat.</title>
        <authorList>
            <person name="Jin H."/>
            <person name="Jeon C.O."/>
        </authorList>
    </citation>
    <scope>NUCLEOTIDE SEQUENCE [LARGE SCALE GENOMIC DNA]</scope>
    <source>
        <strain evidence="2">AD3</strain>
    </source>
</reference>
<accession>W2UU66</accession>
<protein>
    <submittedName>
        <fullName evidence="1">Uncharacterized protein</fullName>
    </submittedName>
</protein>
<dbReference type="AlphaFoldDB" id="W2UU66"/>
<organism evidence="1 2">
    <name type="scientific">Zhouia amylolytica AD3</name>
    <dbReference type="NCBI Taxonomy" id="1286632"/>
    <lineage>
        <taxon>Bacteria</taxon>
        <taxon>Pseudomonadati</taxon>
        <taxon>Bacteroidota</taxon>
        <taxon>Flavobacteriia</taxon>
        <taxon>Flavobacteriales</taxon>
        <taxon>Flavobacteriaceae</taxon>
        <taxon>Zhouia</taxon>
    </lineage>
</organism>
<dbReference type="Proteomes" id="UP000018850">
    <property type="component" value="Unassembled WGS sequence"/>
</dbReference>
<dbReference type="RefSeq" id="WP_152973869.1">
    <property type="nucleotide sequence ID" value="NZ_AYXY01000001.1"/>
</dbReference>
<dbReference type="EMBL" id="AYXY01000001">
    <property type="protein sequence ID" value="ETN96877.1"/>
    <property type="molecule type" value="Genomic_DNA"/>
</dbReference>
<evidence type="ECO:0000313" key="1">
    <source>
        <dbReference type="EMBL" id="ETN96877.1"/>
    </source>
</evidence>
<name>W2UU66_9FLAO</name>